<dbReference type="Gene3D" id="3.10.350.10">
    <property type="entry name" value="LysM domain"/>
    <property type="match status" value="3"/>
</dbReference>
<reference evidence="11 12" key="1">
    <citation type="journal article" date="1979" name="Int. J. Syst. Evol. Microbiol.">
        <title>Bacillus globisporus subsp. marinus subsp. nov.</title>
        <authorList>
            <person name="Liu H."/>
        </authorList>
    </citation>
    <scope>NUCLEOTIDE SEQUENCE [LARGE SCALE GENOMIC DNA]</scope>
    <source>
        <strain evidence="11 12">DSM 1297</strain>
    </source>
</reference>
<evidence type="ECO:0000313" key="11">
    <source>
        <dbReference type="EMBL" id="MEW9502291.1"/>
    </source>
</evidence>
<dbReference type="InterPro" id="IPR018392">
    <property type="entry name" value="LysM"/>
</dbReference>
<dbReference type="PROSITE" id="PS51935">
    <property type="entry name" value="NLPC_P60"/>
    <property type="match status" value="1"/>
</dbReference>
<dbReference type="PANTHER" id="PTHR47053">
    <property type="entry name" value="MUREIN DD-ENDOPEPTIDASE MEPH-RELATED"/>
    <property type="match status" value="1"/>
</dbReference>
<evidence type="ECO:0000259" key="9">
    <source>
        <dbReference type="PROSITE" id="PS51782"/>
    </source>
</evidence>
<feature type="chain" id="PRO_5046908359" evidence="8">
    <location>
        <begin position="26"/>
        <end position="338"/>
    </location>
</feature>
<dbReference type="SMART" id="SM00257">
    <property type="entry name" value="LysM"/>
    <property type="match status" value="3"/>
</dbReference>
<feature type="region of interest" description="Disordered" evidence="7">
    <location>
        <begin position="129"/>
        <end position="155"/>
    </location>
</feature>
<feature type="domain" description="LysM" evidence="9">
    <location>
        <begin position="84"/>
        <end position="127"/>
    </location>
</feature>
<protein>
    <submittedName>
        <fullName evidence="11">LysM peptidoglycan-binding domain-containing protein</fullName>
    </submittedName>
</protein>
<evidence type="ECO:0000256" key="6">
    <source>
        <dbReference type="ARBA" id="ARBA00022807"/>
    </source>
</evidence>
<dbReference type="InterPro" id="IPR051202">
    <property type="entry name" value="Peptidase_C40"/>
</dbReference>
<evidence type="ECO:0000256" key="8">
    <source>
        <dbReference type="SAM" id="SignalP"/>
    </source>
</evidence>
<feature type="domain" description="LysM" evidence="9">
    <location>
        <begin position="28"/>
        <end position="71"/>
    </location>
</feature>
<evidence type="ECO:0000256" key="1">
    <source>
        <dbReference type="ARBA" id="ARBA00007074"/>
    </source>
</evidence>
<feature type="region of interest" description="Disordered" evidence="7">
    <location>
        <begin position="198"/>
        <end position="222"/>
    </location>
</feature>
<gene>
    <name evidence="11" type="ORF">AB1471_10845</name>
</gene>
<dbReference type="Proteomes" id="UP001556040">
    <property type="component" value="Unassembled WGS sequence"/>
</dbReference>
<organism evidence="11 12">
    <name type="scientific">Jeotgalibacillus marinus</name>
    <dbReference type="NCBI Taxonomy" id="86667"/>
    <lineage>
        <taxon>Bacteria</taxon>
        <taxon>Bacillati</taxon>
        <taxon>Bacillota</taxon>
        <taxon>Bacilli</taxon>
        <taxon>Bacillales</taxon>
        <taxon>Caryophanaceae</taxon>
        <taxon>Jeotgalibacillus</taxon>
    </lineage>
</organism>
<evidence type="ECO:0000256" key="4">
    <source>
        <dbReference type="ARBA" id="ARBA00022737"/>
    </source>
</evidence>
<comment type="similarity">
    <text evidence="1">Belongs to the peptidase C40 family.</text>
</comment>
<name>A0ABV3Q4L0_9BACL</name>
<dbReference type="RefSeq" id="WP_367779784.1">
    <property type="nucleotide sequence ID" value="NZ_JBFMIA010000009.1"/>
</dbReference>
<comment type="caution">
    <text evidence="11">The sequence shown here is derived from an EMBL/GenBank/DDBJ whole genome shotgun (WGS) entry which is preliminary data.</text>
</comment>
<dbReference type="Pfam" id="PF00877">
    <property type="entry name" value="NLPC_P60"/>
    <property type="match status" value="1"/>
</dbReference>
<dbReference type="SUPFAM" id="SSF54001">
    <property type="entry name" value="Cysteine proteinases"/>
    <property type="match status" value="1"/>
</dbReference>
<feature type="compositionally biased region" description="Pro residues" evidence="7">
    <location>
        <begin position="204"/>
        <end position="213"/>
    </location>
</feature>
<proteinExistence type="inferred from homology"/>
<keyword evidence="5" id="KW-0378">Hydrolase</keyword>
<dbReference type="EMBL" id="JBFMIA010000009">
    <property type="protein sequence ID" value="MEW9502291.1"/>
    <property type="molecule type" value="Genomic_DNA"/>
</dbReference>
<evidence type="ECO:0000313" key="12">
    <source>
        <dbReference type="Proteomes" id="UP001556040"/>
    </source>
</evidence>
<evidence type="ECO:0000256" key="7">
    <source>
        <dbReference type="SAM" id="MobiDB-lite"/>
    </source>
</evidence>
<evidence type="ECO:0000256" key="3">
    <source>
        <dbReference type="ARBA" id="ARBA00022729"/>
    </source>
</evidence>
<accession>A0ABV3Q4L0</accession>
<feature type="domain" description="NlpC/P60" evidence="10">
    <location>
        <begin position="218"/>
        <end position="338"/>
    </location>
</feature>
<sequence>MKKTMFAVAATAALSAFGFVSEAEASSSSHKVSSGDSLWKIANKYNTTVDNLKTLNNLSSDMIFPNQVLTVSGSSTTPTAPSEGTYTVKSGDTLGAIAQNNNMTLSKLMELNNLSGHLIFPGQKLKLSGEAQDTTPAPNPAPPASEPSNPSTTYTVQSGDTLGKIALNNKVTVANLKSWNNLSSDLIYVGQSLVIKGGESGSPSTPPDSPSTPPDNGSPSTSDIIDIAKGQLGVPYEWGGSTPAGFDCSGFIYYVLKEAGVDISRTSASGYYDRSFNVDTPKVGDLVFFENTYKAGISHVGFYIGNNEFIHAGDSGVQITSLDNPYWKSHFESFKRLY</sequence>
<dbReference type="PANTHER" id="PTHR47053:SF1">
    <property type="entry name" value="MUREIN DD-ENDOPEPTIDASE MEPH-RELATED"/>
    <property type="match status" value="1"/>
</dbReference>
<dbReference type="InterPro" id="IPR038765">
    <property type="entry name" value="Papain-like_cys_pep_sf"/>
</dbReference>
<dbReference type="Pfam" id="PF01476">
    <property type="entry name" value="LysM"/>
    <property type="match status" value="3"/>
</dbReference>
<evidence type="ECO:0000256" key="2">
    <source>
        <dbReference type="ARBA" id="ARBA00022670"/>
    </source>
</evidence>
<keyword evidence="3 8" id="KW-0732">Signal</keyword>
<dbReference type="SUPFAM" id="SSF54106">
    <property type="entry name" value="LysM domain"/>
    <property type="match status" value="3"/>
</dbReference>
<feature type="domain" description="LysM" evidence="9">
    <location>
        <begin position="152"/>
        <end position="195"/>
    </location>
</feature>
<feature type="signal peptide" evidence="8">
    <location>
        <begin position="1"/>
        <end position="25"/>
    </location>
</feature>
<keyword evidence="6" id="KW-0788">Thiol protease</keyword>
<dbReference type="Gene3D" id="3.90.1720.10">
    <property type="entry name" value="endopeptidase domain like (from Nostoc punctiforme)"/>
    <property type="match status" value="1"/>
</dbReference>
<evidence type="ECO:0000256" key="5">
    <source>
        <dbReference type="ARBA" id="ARBA00022801"/>
    </source>
</evidence>
<keyword evidence="12" id="KW-1185">Reference proteome</keyword>
<keyword evidence="4" id="KW-0677">Repeat</keyword>
<keyword evidence="2" id="KW-0645">Protease</keyword>
<dbReference type="CDD" id="cd00118">
    <property type="entry name" value="LysM"/>
    <property type="match status" value="3"/>
</dbReference>
<evidence type="ECO:0000259" key="10">
    <source>
        <dbReference type="PROSITE" id="PS51935"/>
    </source>
</evidence>
<dbReference type="PROSITE" id="PS51782">
    <property type="entry name" value="LYSM"/>
    <property type="match status" value="3"/>
</dbReference>
<dbReference type="InterPro" id="IPR000064">
    <property type="entry name" value="NLP_P60_dom"/>
</dbReference>
<dbReference type="InterPro" id="IPR036779">
    <property type="entry name" value="LysM_dom_sf"/>
</dbReference>